<organism evidence="2 3">
    <name type="scientific">Aeromonas lusitana</name>
    <dbReference type="NCBI Taxonomy" id="931529"/>
    <lineage>
        <taxon>Bacteria</taxon>
        <taxon>Pseudomonadati</taxon>
        <taxon>Pseudomonadota</taxon>
        <taxon>Gammaproteobacteria</taxon>
        <taxon>Aeromonadales</taxon>
        <taxon>Aeromonadaceae</taxon>
        <taxon>Aeromonas</taxon>
    </lineage>
</organism>
<dbReference type="Gene3D" id="1.20.210.10">
    <property type="entry name" value="Cytochrome c oxidase-like, subunit I domain"/>
    <property type="match status" value="1"/>
</dbReference>
<feature type="transmembrane region" description="Helical" evidence="1">
    <location>
        <begin position="69"/>
        <end position="87"/>
    </location>
</feature>
<dbReference type="OrthoDB" id="9808748at2"/>
<evidence type="ECO:0000256" key="1">
    <source>
        <dbReference type="SAM" id="Phobius"/>
    </source>
</evidence>
<dbReference type="Proteomes" id="UP000232060">
    <property type="component" value="Unassembled WGS sequence"/>
</dbReference>
<name>A0A2M8H6J9_9GAMM</name>
<sequence length="126" mass="13811">MDRKFVISALCYALLGMVLGIYMAASKDHGQFVTHAHIMLVGFVVSFSYALCHRLWLGNPSGRLAQIQFYLHQLGAAVMTAGLYLLYGQLLPPERVDPFLAASSLAVLAAMGIMLAQFVRRPSVQP</sequence>
<feature type="transmembrane region" description="Helical" evidence="1">
    <location>
        <begin position="37"/>
        <end position="57"/>
    </location>
</feature>
<dbReference type="RefSeq" id="WP_100860865.1">
    <property type="nucleotide sequence ID" value="NZ_PGCP01000028.1"/>
</dbReference>
<comment type="caution">
    <text evidence="2">The sequence shown here is derived from an EMBL/GenBank/DDBJ whole genome shotgun (WGS) entry which is preliminary data.</text>
</comment>
<reference evidence="2 3" key="1">
    <citation type="submission" date="2017-11" db="EMBL/GenBank/DDBJ databases">
        <title>Draft genome sequence of environmental isolate Aeromonas lusitania sp. nov. MDC 2473.</title>
        <authorList>
            <person name="Colston S.M."/>
            <person name="Navarro A."/>
            <person name="Martinez-Murcia A.J."/>
            <person name="Graf J."/>
        </authorList>
    </citation>
    <scope>NUCLEOTIDE SEQUENCE [LARGE SCALE GENOMIC DNA]</scope>
    <source>
        <strain evidence="2 3">MDC 2473</strain>
    </source>
</reference>
<evidence type="ECO:0000313" key="3">
    <source>
        <dbReference type="Proteomes" id="UP000232060"/>
    </source>
</evidence>
<keyword evidence="3" id="KW-1185">Reference proteome</keyword>
<evidence type="ECO:0000313" key="2">
    <source>
        <dbReference type="EMBL" id="PJC92195.1"/>
    </source>
</evidence>
<dbReference type="AlphaFoldDB" id="A0A2M8H6J9"/>
<keyword evidence="1" id="KW-0472">Membrane</keyword>
<accession>A0A2M8H6J9</accession>
<proteinExistence type="predicted"/>
<keyword evidence="2" id="KW-0675">Receptor</keyword>
<dbReference type="EMBL" id="PGCP01000028">
    <property type="protein sequence ID" value="PJC92195.1"/>
    <property type="molecule type" value="Genomic_DNA"/>
</dbReference>
<keyword evidence="1" id="KW-1133">Transmembrane helix</keyword>
<gene>
    <name evidence="2" type="ORF">CUC44_15940</name>
</gene>
<keyword evidence="1" id="KW-0812">Transmembrane</keyword>
<protein>
    <submittedName>
        <fullName evidence="2">TonB-dependent receptor</fullName>
    </submittedName>
</protein>
<dbReference type="InterPro" id="IPR036927">
    <property type="entry name" value="Cyt_c_oxase-like_su1_sf"/>
</dbReference>
<feature type="transmembrane region" description="Helical" evidence="1">
    <location>
        <begin position="99"/>
        <end position="119"/>
    </location>
</feature>
<feature type="transmembrane region" description="Helical" evidence="1">
    <location>
        <begin position="5"/>
        <end position="25"/>
    </location>
</feature>